<dbReference type="STRING" id="4540.A0A3L6RBF8"/>
<organism evidence="1 2">
    <name type="scientific">Panicum miliaceum</name>
    <name type="common">Proso millet</name>
    <name type="synonym">Broomcorn millet</name>
    <dbReference type="NCBI Taxonomy" id="4540"/>
    <lineage>
        <taxon>Eukaryota</taxon>
        <taxon>Viridiplantae</taxon>
        <taxon>Streptophyta</taxon>
        <taxon>Embryophyta</taxon>
        <taxon>Tracheophyta</taxon>
        <taxon>Spermatophyta</taxon>
        <taxon>Magnoliopsida</taxon>
        <taxon>Liliopsida</taxon>
        <taxon>Poales</taxon>
        <taxon>Poaceae</taxon>
        <taxon>PACMAD clade</taxon>
        <taxon>Panicoideae</taxon>
        <taxon>Panicodae</taxon>
        <taxon>Paniceae</taxon>
        <taxon>Panicinae</taxon>
        <taxon>Panicum</taxon>
        <taxon>Panicum sect. Panicum</taxon>
    </lineage>
</organism>
<protein>
    <submittedName>
        <fullName evidence="1">Uncharacterized protein</fullName>
    </submittedName>
</protein>
<dbReference type="PANTHER" id="PTHR33165:SF54">
    <property type="entry name" value="DUF1618 DOMAIN-CONTAINING PROTEIN"/>
    <property type="match status" value="1"/>
</dbReference>
<accession>A0A3L6RBF8</accession>
<dbReference type="AlphaFoldDB" id="A0A3L6RBF8"/>
<reference evidence="2" key="1">
    <citation type="journal article" date="2019" name="Nat. Commun.">
        <title>The genome of broomcorn millet.</title>
        <authorList>
            <person name="Zou C."/>
            <person name="Miki D."/>
            <person name="Li D."/>
            <person name="Tang Q."/>
            <person name="Xiao L."/>
            <person name="Rajput S."/>
            <person name="Deng P."/>
            <person name="Jia W."/>
            <person name="Huang R."/>
            <person name="Zhang M."/>
            <person name="Sun Y."/>
            <person name="Hu J."/>
            <person name="Fu X."/>
            <person name="Schnable P.S."/>
            <person name="Li F."/>
            <person name="Zhang H."/>
            <person name="Feng B."/>
            <person name="Zhu X."/>
            <person name="Liu R."/>
            <person name="Schnable J.C."/>
            <person name="Zhu J.-K."/>
            <person name="Zhang H."/>
        </authorList>
    </citation>
    <scope>NUCLEOTIDE SEQUENCE [LARGE SCALE GENOMIC DNA]</scope>
</reference>
<dbReference type="EMBL" id="PQIB02000009">
    <property type="protein sequence ID" value="RLN00169.1"/>
    <property type="molecule type" value="Genomic_DNA"/>
</dbReference>
<comment type="caution">
    <text evidence="1">The sequence shown here is derived from an EMBL/GenBank/DDBJ whole genome shotgun (WGS) entry which is preliminary data.</text>
</comment>
<dbReference type="Proteomes" id="UP000275267">
    <property type="component" value="Unassembled WGS sequence"/>
</dbReference>
<dbReference type="OrthoDB" id="620922at2759"/>
<dbReference type="PANTHER" id="PTHR33165">
    <property type="entry name" value="F-BOX DOMAIN CONTAINING PROTEIN-LIKE-RELATED"/>
    <property type="match status" value="1"/>
</dbReference>
<evidence type="ECO:0000313" key="2">
    <source>
        <dbReference type="Proteomes" id="UP000275267"/>
    </source>
</evidence>
<evidence type="ECO:0000313" key="1">
    <source>
        <dbReference type="EMBL" id="RLN00169.1"/>
    </source>
</evidence>
<gene>
    <name evidence="1" type="ORF">C2845_PM06G29570</name>
</gene>
<proteinExistence type="predicted"/>
<keyword evidence="2" id="KW-1185">Reference proteome</keyword>
<sequence>MSTFERLRRKVLKIDKVVITGVLVDGHVAYQVEERDWVQLLPDLVWKIADDLLSNDHPGSPVLPRKWLLIAEEKLYKDGKQERFVNMCTGATLQIRLPTPKEYTHHGNAEGLLVLYYSLTNTVCLFNPITMAFTDLPMMSAVYGTLFPFRPRVS</sequence>
<name>A0A3L6RBF8_PANMI</name>